<comment type="caution">
    <text evidence="1">The sequence shown here is derived from an EMBL/GenBank/DDBJ whole genome shotgun (WGS) entry which is preliminary data.</text>
</comment>
<evidence type="ECO:0000313" key="1">
    <source>
        <dbReference type="EMBL" id="GBN40875.1"/>
    </source>
</evidence>
<gene>
    <name evidence="1" type="ORF">AVEN_70913_1</name>
</gene>
<reference evidence="1 2" key="1">
    <citation type="journal article" date="2019" name="Sci. Rep.">
        <title>Orb-weaving spider Araneus ventricosus genome elucidates the spidroin gene catalogue.</title>
        <authorList>
            <person name="Kono N."/>
            <person name="Nakamura H."/>
            <person name="Ohtoshi R."/>
            <person name="Moran D.A.P."/>
            <person name="Shinohara A."/>
            <person name="Yoshida Y."/>
            <person name="Fujiwara M."/>
            <person name="Mori M."/>
            <person name="Tomita M."/>
            <person name="Arakawa K."/>
        </authorList>
    </citation>
    <scope>NUCLEOTIDE SEQUENCE [LARGE SCALE GENOMIC DNA]</scope>
</reference>
<dbReference type="OrthoDB" id="1046782at2759"/>
<dbReference type="AlphaFoldDB" id="A0A4Y2NMX4"/>
<name>A0A4Y2NMX4_ARAVE</name>
<keyword evidence="2" id="KW-1185">Reference proteome</keyword>
<dbReference type="EMBL" id="BGPR01009567">
    <property type="protein sequence ID" value="GBN40875.1"/>
    <property type="molecule type" value="Genomic_DNA"/>
</dbReference>
<organism evidence="1 2">
    <name type="scientific">Araneus ventricosus</name>
    <name type="common">Orbweaver spider</name>
    <name type="synonym">Epeira ventricosa</name>
    <dbReference type="NCBI Taxonomy" id="182803"/>
    <lineage>
        <taxon>Eukaryota</taxon>
        <taxon>Metazoa</taxon>
        <taxon>Ecdysozoa</taxon>
        <taxon>Arthropoda</taxon>
        <taxon>Chelicerata</taxon>
        <taxon>Arachnida</taxon>
        <taxon>Araneae</taxon>
        <taxon>Araneomorphae</taxon>
        <taxon>Entelegynae</taxon>
        <taxon>Araneoidea</taxon>
        <taxon>Araneidae</taxon>
        <taxon>Araneus</taxon>
    </lineage>
</organism>
<proteinExistence type="predicted"/>
<dbReference type="Proteomes" id="UP000499080">
    <property type="component" value="Unassembled WGS sequence"/>
</dbReference>
<protein>
    <submittedName>
        <fullName evidence="1">Uncharacterized protein</fullName>
    </submittedName>
</protein>
<evidence type="ECO:0000313" key="2">
    <source>
        <dbReference type="Proteomes" id="UP000499080"/>
    </source>
</evidence>
<accession>A0A4Y2NMX4</accession>
<sequence length="190" mass="21304">MDRRSAHRRNWSKMWRTDPTLMIKLSTKFHPSTFLLSHIRSTQRESIVIVKRFELVILTNFHVLDLPESEKHNFGIMPVCEQDNSKTIRATGMKFELYNLGVKTTYQIPAICLIACQQPYHADSTGSCLIFAVESGSISTLGGDYLGTPRAVGIFLSHVHPTGSVTVMVTGTGTWESVLSHCVFLSYCAH</sequence>